<dbReference type="RefSeq" id="WP_069404965.1">
    <property type="nucleotide sequence ID" value="NZ_MIGZ01000042.1"/>
</dbReference>
<evidence type="ECO:0000313" key="2">
    <source>
        <dbReference type="Proteomes" id="UP000094243"/>
    </source>
</evidence>
<organism evidence="1 2">
    <name type="scientific">Mycolicibacterium holsaticum</name>
    <dbReference type="NCBI Taxonomy" id="152142"/>
    <lineage>
        <taxon>Bacteria</taxon>
        <taxon>Bacillati</taxon>
        <taxon>Actinomycetota</taxon>
        <taxon>Actinomycetes</taxon>
        <taxon>Mycobacteriales</taxon>
        <taxon>Mycobacteriaceae</taxon>
        <taxon>Mycolicibacterium</taxon>
    </lineage>
</organism>
<protein>
    <recommendedName>
        <fullName evidence="3">DUF559 domain-containing protein</fullName>
    </recommendedName>
</protein>
<dbReference type="EMBL" id="MIGZ01000042">
    <property type="protein sequence ID" value="ODQ94344.1"/>
    <property type="molecule type" value="Genomic_DNA"/>
</dbReference>
<name>A0A1E3RWW8_9MYCO</name>
<gene>
    <name evidence="1" type="ORF">BHQ17_09510</name>
</gene>
<evidence type="ECO:0000313" key="1">
    <source>
        <dbReference type="EMBL" id="ODQ94344.1"/>
    </source>
</evidence>
<reference evidence="2" key="1">
    <citation type="submission" date="2016-09" db="EMBL/GenBank/DDBJ databases">
        <authorList>
            <person name="Greninger A.L."/>
            <person name="Jerome K.R."/>
            <person name="Mcnair B."/>
            <person name="Wallis C."/>
            <person name="Fang F."/>
        </authorList>
    </citation>
    <scope>NUCLEOTIDE SEQUENCE [LARGE SCALE GENOMIC DNA]</scope>
    <source>
        <strain evidence="2">M7</strain>
    </source>
</reference>
<comment type="caution">
    <text evidence="1">The sequence shown here is derived from an EMBL/GenBank/DDBJ whole genome shotgun (WGS) entry which is preliminary data.</text>
</comment>
<sequence length="293" mass="32742">MQYSPMGDVFLGSEALAKGELTEHQLRRWYRTVFRDVYISKDSELALRDRIRGAWLRSHRKGVISGVAASALHGASWVDVDTPIELISPRLRPQQGLVVRNETVAPDEIAIIAGLPVTTPARTAFDLGRYLPRGQAVARLDALTRAAPFSTEDVLLLAKRYCGARGLKALRIALPLVDGGAASPRETWLRLLYIDAGLPKPATQIPIVGANAQVIRWADMGWDDYMVVSEYDGDQHRARRQYAKDIRALRQARGLGWIVDQVIKEDRDAAIIKRAWDAMVSRGWRPTSPPRYP</sequence>
<evidence type="ECO:0008006" key="3">
    <source>
        <dbReference type="Google" id="ProtNLM"/>
    </source>
</evidence>
<dbReference type="Proteomes" id="UP000094243">
    <property type="component" value="Unassembled WGS sequence"/>
</dbReference>
<keyword evidence="2" id="KW-1185">Reference proteome</keyword>
<dbReference type="AlphaFoldDB" id="A0A1E3RWW8"/>
<accession>A0A1E3RWW8</accession>
<proteinExistence type="predicted"/>